<organism evidence="2 3">
    <name type="scientific">Elysia marginata</name>
    <dbReference type="NCBI Taxonomy" id="1093978"/>
    <lineage>
        <taxon>Eukaryota</taxon>
        <taxon>Metazoa</taxon>
        <taxon>Spiralia</taxon>
        <taxon>Lophotrochozoa</taxon>
        <taxon>Mollusca</taxon>
        <taxon>Gastropoda</taxon>
        <taxon>Heterobranchia</taxon>
        <taxon>Euthyneura</taxon>
        <taxon>Panpulmonata</taxon>
        <taxon>Sacoglossa</taxon>
        <taxon>Placobranchoidea</taxon>
        <taxon>Plakobranchidae</taxon>
        <taxon>Elysia</taxon>
    </lineage>
</organism>
<feature type="region of interest" description="Disordered" evidence="1">
    <location>
        <begin position="1"/>
        <end position="226"/>
    </location>
</feature>
<dbReference type="Proteomes" id="UP000762676">
    <property type="component" value="Unassembled WGS sequence"/>
</dbReference>
<feature type="compositionally biased region" description="Polar residues" evidence="1">
    <location>
        <begin position="187"/>
        <end position="226"/>
    </location>
</feature>
<feature type="compositionally biased region" description="Polar residues" evidence="1">
    <location>
        <begin position="282"/>
        <end position="314"/>
    </location>
</feature>
<proteinExistence type="predicted"/>
<dbReference type="EMBL" id="BMAT01005922">
    <property type="protein sequence ID" value="GFS02666.1"/>
    <property type="molecule type" value="Genomic_DNA"/>
</dbReference>
<feature type="compositionally biased region" description="Low complexity" evidence="1">
    <location>
        <begin position="166"/>
        <end position="175"/>
    </location>
</feature>
<evidence type="ECO:0000256" key="1">
    <source>
        <dbReference type="SAM" id="MobiDB-lite"/>
    </source>
</evidence>
<keyword evidence="3" id="KW-1185">Reference proteome</keyword>
<feature type="region of interest" description="Disordered" evidence="1">
    <location>
        <begin position="271"/>
        <end position="338"/>
    </location>
</feature>
<feature type="compositionally biased region" description="Polar residues" evidence="1">
    <location>
        <begin position="19"/>
        <end position="35"/>
    </location>
</feature>
<feature type="compositionally biased region" description="Low complexity" evidence="1">
    <location>
        <begin position="38"/>
        <end position="55"/>
    </location>
</feature>
<gene>
    <name evidence="2" type="ORF">ElyMa_002870500</name>
</gene>
<name>A0AAV4I113_9GAST</name>
<protein>
    <submittedName>
        <fullName evidence="2">Uncharacterized protein</fullName>
    </submittedName>
</protein>
<accession>A0AAV4I113</accession>
<dbReference type="AlphaFoldDB" id="A0AAV4I113"/>
<sequence length="338" mass="35646">MTPALWPSGKALAQRSRVQKPQASSTPDTSVSKESWGTPATETTTTTDDTPTSTTPKEEDVPSTSTTSEDDDDMRTSKTTPGMTEDTSTPTTSEDRTEAPTPTTPIVKEDASTSPTSEDTETISTPSTPRDAQAPDISSTATQKPPTSTVTIDNGDAQGSSTTPITVETEPTAPTKPTPETDDEQVADTTSIVPAIKTSDTLKPSTPAFSTADQQLTEPANNQKTSVELASTPAFNTSLAPTATLESTAELFSTPLHDKLYSTFSSVNTPLEPAHIAPSPPVTESSAMNTEVPSGTRYSNDTDATNSKPPTKSEVTPVVARNRAETARKAQQSRRRLV</sequence>
<evidence type="ECO:0000313" key="3">
    <source>
        <dbReference type="Proteomes" id="UP000762676"/>
    </source>
</evidence>
<feature type="compositionally biased region" description="Polar residues" evidence="1">
    <location>
        <begin position="112"/>
        <end position="165"/>
    </location>
</feature>
<evidence type="ECO:0000313" key="2">
    <source>
        <dbReference type="EMBL" id="GFS02666.1"/>
    </source>
</evidence>
<feature type="compositionally biased region" description="Low complexity" evidence="1">
    <location>
        <begin position="77"/>
        <end position="92"/>
    </location>
</feature>
<comment type="caution">
    <text evidence="2">The sequence shown here is derived from an EMBL/GenBank/DDBJ whole genome shotgun (WGS) entry which is preliminary data.</text>
</comment>
<reference evidence="2 3" key="1">
    <citation type="journal article" date="2021" name="Elife">
        <title>Chloroplast acquisition without the gene transfer in kleptoplastic sea slugs, Plakobranchus ocellatus.</title>
        <authorList>
            <person name="Maeda T."/>
            <person name="Takahashi S."/>
            <person name="Yoshida T."/>
            <person name="Shimamura S."/>
            <person name="Takaki Y."/>
            <person name="Nagai Y."/>
            <person name="Toyoda A."/>
            <person name="Suzuki Y."/>
            <person name="Arimoto A."/>
            <person name="Ishii H."/>
            <person name="Satoh N."/>
            <person name="Nishiyama T."/>
            <person name="Hasebe M."/>
            <person name="Maruyama T."/>
            <person name="Minagawa J."/>
            <person name="Obokata J."/>
            <person name="Shigenobu S."/>
        </authorList>
    </citation>
    <scope>NUCLEOTIDE SEQUENCE [LARGE SCALE GENOMIC DNA]</scope>
</reference>